<dbReference type="InterPro" id="IPR029058">
    <property type="entry name" value="AB_hydrolase_fold"/>
</dbReference>
<evidence type="ECO:0000313" key="1">
    <source>
        <dbReference type="EMBL" id="KKL89417.1"/>
    </source>
</evidence>
<sequence length="192" mass="21664">MKNVVYIHGANSSARSFKYIQKCLPDHKFLNIEYSVDIPLKVNISKIQKRIQKEFATKKVSIVGHSLGGVIAIGLHNKLKILDKTITISAPFGGSKIVEYFRWICPRYQMFEDVKPTSPVIMEIKRTTIKKPVLSLITTGGGNPLLGEANDGTVTVRSQKAIRGLRYVNYDLNHFEVLLSDRVIAEIEDFIF</sequence>
<dbReference type="AlphaFoldDB" id="A0A0F9IQH3"/>
<gene>
    <name evidence="1" type="ORF">LCGC14_1914920</name>
</gene>
<organism evidence="1">
    <name type="scientific">marine sediment metagenome</name>
    <dbReference type="NCBI Taxonomy" id="412755"/>
    <lineage>
        <taxon>unclassified sequences</taxon>
        <taxon>metagenomes</taxon>
        <taxon>ecological metagenomes</taxon>
    </lineage>
</organism>
<dbReference type="Pfam" id="PF05728">
    <property type="entry name" value="UPF0227"/>
    <property type="match status" value="1"/>
</dbReference>
<dbReference type="SUPFAM" id="SSF53474">
    <property type="entry name" value="alpha/beta-Hydrolases"/>
    <property type="match status" value="1"/>
</dbReference>
<accession>A0A0F9IQH3</accession>
<dbReference type="InterPro" id="IPR008886">
    <property type="entry name" value="UPF0227/Esterase_YqiA"/>
</dbReference>
<comment type="caution">
    <text evidence="1">The sequence shown here is derived from an EMBL/GenBank/DDBJ whole genome shotgun (WGS) entry which is preliminary data.</text>
</comment>
<dbReference type="Gene3D" id="3.40.50.1820">
    <property type="entry name" value="alpha/beta hydrolase"/>
    <property type="match status" value="1"/>
</dbReference>
<dbReference type="PANTHER" id="PTHR37946">
    <property type="entry name" value="SLL1969 PROTEIN"/>
    <property type="match status" value="1"/>
</dbReference>
<proteinExistence type="predicted"/>
<name>A0A0F9IQH3_9ZZZZ</name>
<protein>
    <recommendedName>
        <fullName evidence="2">DUF676 domain-containing protein</fullName>
    </recommendedName>
</protein>
<evidence type="ECO:0008006" key="2">
    <source>
        <dbReference type="Google" id="ProtNLM"/>
    </source>
</evidence>
<dbReference type="EMBL" id="LAZR01020292">
    <property type="protein sequence ID" value="KKL89417.1"/>
    <property type="molecule type" value="Genomic_DNA"/>
</dbReference>
<reference evidence="1" key="1">
    <citation type="journal article" date="2015" name="Nature">
        <title>Complex archaea that bridge the gap between prokaryotes and eukaryotes.</title>
        <authorList>
            <person name="Spang A."/>
            <person name="Saw J.H."/>
            <person name="Jorgensen S.L."/>
            <person name="Zaremba-Niedzwiedzka K."/>
            <person name="Martijn J."/>
            <person name="Lind A.E."/>
            <person name="van Eijk R."/>
            <person name="Schleper C."/>
            <person name="Guy L."/>
            <person name="Ettema T.J."/>
        </authorList>
    </citation>
    <scope>NUCLEOTIDE SEQUENCE</scope>
</reference>
<dbReference type="PANTHER" id="PTHR37946:SF1">
    <property type="entry name" value="SLL1969 PROTEIN"/>
    <property type="match status" value="1"/>
</dbReference>